<reference evidence="1 2" key="1">
    <citation type="submission" date="2021-06" db="EMBL/GenBank/DDBJ databases">
        <title>Genome-based taxonomic framework of Microbacterium strains isolated from marine environment, the description of four new species and reclassification of four preexisting species.</title>
        <authorList>
            <person name="Lee S.D."/>
            <person name="Kim S.-M."/>
            <person name="Byeon Y.-S."/>
            <person name="Yang H.L."/>
            <person name="Kim I.S."/>
        </authorList>
    </citation>
    <scope>NUCLEOTIDE SEQUENCE [LARGE SCALE GENOMIC DNA]</scope>
    <source>
        <strain evidence="1 2">SSW1-36</strain>
    </source>
</reference>
<dbReference type="EMBL" id="CP078077">
    <property type="protein sequence ID" value="UPL15252.1"/>
    <property type="molecule type" value="Genomic_DNA"/>
</dbReference>
<sequence length="203" mass="22307">MNWDRLFEDLEGQLASEWEAERAALDAESERVRISQLALRTRLRAMSARRASIVIELANGRRMPVILRTVGADWLAAEISTALGALASRSMLVVPLRAIQSLGSDHGMLLSSLEEDADPPSILRERMTLGFVLRDLARRRVALHLTTTRGDDVHGTIDRAGADHLDLAVHDAGTARLASAVQSFRIVPFEALVAIRLAGDQRL</sequence>
<name>A0ABY4ITB4_9MICO</name>
<dbReference type="Proteomes" id="UP000831963">
    <property type="component" value="Chromosome"/>
</dbReference>
<gene>
    <name evidence="1" type="ORF">KV396_12530</name>
</gene>
<organism evidence="1 2">
    <name type="scientific">Microbacterium galbinum</name>
    <dbReference type="NCBI Taxonomy" id="2851646"/>
    <lineage>
        <taxon>Bacteria</taxon>
        <taxon>Bacillati</taxon>
        <taxon>Actinomycetota</taxon>
        <taxon>Actinomycetes</taxon>
        <taxon>Micrococcales</taxon>
        <taxon>Microbacteriaceae</taxon>
        <taxon>Microbacterium</taxon>
    </lineage>
</organism>
<dbReference type="RefSeq" id="WP_247632486.1">
    <property type="nucleotide sequence ID" value="NZ_CP078077.1"/>
</dbReference>
<proteinExistence type="predicted"/>
<protein>
    <submittedName>
        <fullName evidence="1">Uncharacterized protein</fullName>
    </submittedName>
</protein>
<evidence type="ECO:0000313" key="2">
    <source>
        <dbReference type="Proteomes" id="UP000831963"/>
    </source>
</evidence>
<keyword evidence="2" id="KW-1185">Reference proteome</keyword>
<accession>A0ABY4ITB4</accession>
<evidence type="ECO:0000313" key="1">
    <source>
        <dbReference type="EMBL" id="UPL15252.1"/>
    </source>
</evidence>